<sequence>MATTAAGATGSYEGGAGGKFQKRPLRNRTTKPYERPITAIRNPIEAGNRNGWISRIVDPAYGLITRSAQNFFKSLFTKSLTAPPPPVTETNHGQRVQFREAGPSAYGFCEYVPRPFLYSHGMDCNCPGTFIPRYSSVLCPQVRSPESREHATGNEGDCLKNSLGDSKIDDLEKLLKEKTFTKDEIDRLTEVIHSRIGETAGNGKEASGLSTSQKATTQERQQLLHMAVQENGMEMEQDVASPTELAKAYMGNRSSKVSPSTLGLRSQSLREDVSLLTNAPFTPKSHSMSLVPRSAVRFPTVSENGFMTPRPRGRSTIYNMSRTPYSRVHNSGVLKIDAQVMTPSTSSQRPWENSTFSGGKQPSKRRISVLDSDIGSVGPIRRIRQKTNMLMSPSKAMVTPGSSSSNPLSADGSYAAQASTSPAQNMDESKQNNTSHLRPSENGYNSMPATSLSSVPSQSTQMAQKILQQLDKLVPSPKEKSSELRLASARGKSPAKLTLGMLQGQALRSVEDVDSSRFLVSAQSSGALDGAGGNSASGAEASTSPKQGKVKDNGPAGVFTFRDEKAPKANGVETKSSAEDIVPSGKASEMPPQKRAFHMSAHEDYLDMDDDSYSDRVNLTPAVAETDKLSTSMVQSPSNAAETVSVAKPITSFSEALTVNAISSGADFGASDGAVIVSKKDSSSALPVTPSPSAAVVESAPASQLVSPVENSEPKGQTAFAFNFATKAYNQGSLVESTGVVFGAPSIKKIEAISSTAAGAVSVTEHVPKDAELGKSNGSTRKADESSKQSENVISSPVPSSTPLFSFGAPTNSSSNLSSASTTSLFCPPTTVAPNASKGLDTSIDTTGTTTVVAANGITNPSNAASTNSSISTLPATPAAPFQFGLSSTPAVVPSSSSTLPLPSSGSEDKHLEGITKQPPPSGSLTSTGDAPSITTSTGNGIFSFNASNAVNPFANNKPQTHPFVSATGSKAATAESGSGTAPSTNSTPSPFGSSAPSPTFGFTGASTVSSVSPLFGNSSPAVNPFGSSTGFGQSSSTSFSMTAGSFSSGTAANSSFSPSFQSTPSTVFGGFATGTSTVGFAFGASKSDAGSTPSTSTGFSFGSLPAPVSSSAPLPGSSPFSFTSAASGTAALNSLSPNVSSFGTSPVIFGTSPNNDQMNMEDSMAEDVLQASAPVVPAFGQPTSSTSPFLFNSLPPSGGSPFTFGGQQNPVTPQMANPFQAPPGEFGLGGAGSFSLGSAGGGDKSGRKIIKVRRDKLRKR</sequence>
<dbReference type="EMBL" id="CM010725">
    <property type="protein sequence ID" value="RZC82694.1"/>
    <property type="molecule type" value="Genomic_DNA"/>
</dbReference>
<feature type="region of interest" description="Disordered" evidence="1">
    <location>
        <begin position="890"/>
        <end position="937"/>
    </location>
</feature>
<evidence type="ECO:0000256" key="1">
    <source>
        <dbReference type="SAM" id="MobiDB-lite"/>
    </source>
</evidence>
<feature type="region of interest" description="Disordered" evidence="1">
    <location>
        <begin position="342"/>
        <end position="463"/>
    </location>
</feature>
<evidence type="ECO:0000313" key="3">
    <source>
        <dbReference type="Proteomes" id="UP000316621"/>
    </source>
</evidence>
<organism evidence="2 3">
    <name type="scientific">Papaver somniferum</name>
    <name type="common">Opium poppy</name>
    <dbReference type="NCBI Taxonomy" id="3469"/>
    <lineage>
        <taxon>Eukaryota</taxon>
        <taxon>Viridiplantae</taxon>
        <taxon>Streptophyta</taxon>
        <taxon>Embryophyta</taxon>
        <taxon>Tracheophyta</taxon>
        <taxon>Spermatophyta</taxon>
        <taxon>Magnoliopsida</taxon>
        <taxon>Ranunculales</taxon>
        <taxon>Papaveraceae</taxon>
        <taxon>Papaveroideae</taxon>
        <taxon>Papaver</taxon>
    </lineage>
</organism>
<feature type="compositionally biased region" description="Polar residues" evidence="1">
    <location>
        <begin position="923"/>
        <end position="937"/>
    </location>
</feature>
<feature type="compositionally biased region" description="Polar residues" evidence="1">
    <location>
        <begin position="789"/>
        <end position="804"/>
    </location>
</feature>
<dbReference type="PANTHER" id="PTHR33416">
    <property type="entry name" value="NUCLEAR PORE COMPLEX PROTEIN NUP1"/>
    <property type="match status" value="1"/>
</dbReference>
<feature type="region of interest" description="Disordered" evidence="1">
    <location>
        <begin position="525"/>
        <end position="593"/>
    </location>
</feature>
<feature type="compositionally biased region" description="Low complexity" evidence="1">
    <location>
        <begin position="890"/>
        <end position="906"/>
    </location>
</feature>
<feature type="compositionally biased region" description="Polar residues" evidence="1">
    <location>
        <begin position="342"/>
        <end position="360"/>
    </location>
</feature>
<dbReference type="AlphaFoldDB" id="A0A4Y7LB10"/>
<reference evidence="2 3" key="1">
    <citation type="journal article" date="2018" name="Science">
        <title>The opium poppy genome and morphinan production.</title>
        <authorList>
            <person name="Guo L."/>
            <person name="Winzer T."/>
            <person name="Yang X."/>
            <person name="Li Y."/>
            <person name="Ning Z."/>
            <person name="He Z."/>
            <person name="Teodor R."/>
            <person name="Lu Y."/>
            <person name="Bowser T.A."/>
            <person name="Graham I.A."/>
            <person name="Ye K."/>
        </authorList>
    </citation>
    <scope>NUCLEOTIDE SEQUENCE [LARGE SCALE GENOMIC DNA]</scope>
    <source>
        <strain evidence="3">cv. HN1</strain>
        <tissue evidence="2">Leaves</tissue>
    </source>
</reference>
<feature type="compositionally biased region" description="Gly residues" evidence="1">
    <location>
        <begin position="1227"/>
        <end position="1244"/>
    </location>
</feature>
<evidence type="ECO:0000313" key="2">
    <source>
        <dbReference type="EMBL" id="RZC82694.1"/>
    </source>
</evidence>
<dbReference type="Gramene" id="RZC82694">
    <property type="protein sequence ID" value="RZC82694"/>
    <property type="gene ID" value="C5167_045479"/>
</dbReference>
<feature type="compositionally biased region" description="Basic residues" evidence="1">
    <location>
        <begin position="20"/>
        <end position="29"/>
    </location>
</feature>
<feature type="compositionally biased region" description="Polar residues" evidence="1">
    <location>
        <begin position="967"/>
        <end position="998"/>
    </location>
</feature>
<protein>
    <submittedName>
        <fullName evidence="2">Uncharacterized protein</fullName>
    </submittedName>
</protein>
<feature type="region of interest" description="Disordered" evidence="1">
    <location>
        <begin position="1198"/>
        <end position="1261"/>
    </location>
</feature>
<feature type="compositionally biased region" description="Low complexity" evidence="1">
    <location>
        <begin position="1"/>
        <end position="11"/>
    </location>
</feature>
<keyword evidence="3" id="KW-1185">Reference proteome</keyword>
<dbReference type="Proteomes" id="UP000316621">
    <property type="component" value="Chromosome 11"/>
</dbReference>
<feature type="region of interest" description="Disordered" evidence="1">
    <location>
        <begin position="954"/>
        <end position="999"/>
    </location>
</feature>
<feature type="region of interest" description="Disordered" evidence="1">
    <location>
        <begin position="768"/>
        <end position="813"/>
    </location>
</feature>
<feature type="region of interest" description="Disordered" evidence="1">
    <location>
        <begin position="1"/>
        <end position="34"/>
    </location>
</feature>
<accession>A0A4Y7LB10</accession>
<proteinExistence type="predicted"/>
<gene>
    <name evidence="2" type="ORF">C5167_045479</name>
</gene>
<dbReference type="GO" id="GO:0005635">
    <property type="term" value="C:nuclear envelope"/>
    <property type="evidence" value="ECO:0007669"/>
    <property type="project" value="TreeGrafter"/>
</dbReference>
<feature type="compositionally biased region" description="Polar residues" evidence="1">
    <location>
        <begin position="416"/>
        <end position="463"/>
    </location>
</feature>
<feature type="compositionally biased region" description="Low complexity" evidence="1">
    <location>
        <begin position="1198"/>
        <end position="1207"/>
    </location>
</feature>
<dbReference type="PANTHER" id="PTHR33416:SF20">
    <property type="entry name" value="NUCLEAR PORE COMPLEX PROTEIN NUP1"/>
    <property type="match status" value="1"/>
</dbReference>
<feature type="compositionally biased region" description="Polar residues" evidence="1">
    <location>
        <begin position="1208"/>
        <end position="1218"/>
    </location>
</feature>
<feature type="compositionally biased region" description="Basic residues" evidence="1">
    <location>
        <begin position="1248"/>
        <end position="1261"/>
    </location>
</feature>
<dbReference type="GO" id="GO:0071763">
    <property type="term" value="P:nuclear membrane organization"/>
    <property type="evidence" value="ECO:0007669"/>
    <property type="project" value="TreeGrafter"/>
</dbReference>
<dbReference type="STRING" id="3469.A0A4Y7LB10"/>
<name>A0A4Y7LB10_PAPSO</name>
<dbReference type="OMA" id="ESCPNDH"/>